<protein>
    <recommendedName>
        <fullName evidence="3 7">Mannitol-1-phosphate 5-dehydrogenase</fullName>
        <ecNumber evidence="2 7">1.1.1.17</ecNumber>
    </recommendedName>
</protein>
<accession>A0AAW9NQD4</accession>
<name>A0AAW9NQD4_9BACL</name>
<comment type="catalytic activity">
    <reaction evidence="6 7">
        <text>D-mannitol 1-phosphate + NAD(+) = beta-D-fructose 6-phosphate + NADH + H(+)</text>
        <dbReference type="Rhea" id="RHEA:19661"/>
        <dbReference type="ChEBI" id="CHEBI:15378"/>
        <dbReference type="ChEBI" id="CHEBI:57540"/>
        <dbReference type="ChEBI" id="CHEBI:57634"/>
        <dbReference type="ChEBI" id="CHEBI:57945"/>
        <dbReference type="ChEBI" id="CHEBI:61381"/>
        <dbReference type="EC" id="1.1.1.17"/>
    </reaction>
</comment>
<dbReference type="GO" id="GO:0008926">
    <property type="term" value="F:mannitol-1-phosphate 5-dehydrogenase activity"/>
    <property type="evidence" value="ECO:0007669"/>
    <property type="project" value="UniProtKB-UniRule"/>
</dbReference>
<dbReference type="GO" id="GO:0005829">
    <property type="term" value="C:cytosol"/>
    <property type="evidence" value="ECO:0007669"/>
    <property type="project" value="TreeGrafter"/>
</dbReference>
<dbReference type="PANTHER" id="PTHR30524">
    <property type="entry name" value="MANNITOL-1-PHOSPHATE 5-DEHYDROGENASE"/>
    <property type="match status" value="1"/>
</dbReference>
<dbReference type="InterPro" id="IPR013131">
    <property type="entry name" value="Mannitol_DH_N"/>
</dbReference>
<dbReference type="PANTHER" id="PTHR30524:SF0">
    <property type="entry name" value="ALTRONATE OXIDOREDUCTASE-RELATED"/>
    <property type="match status" value="1"/>
</dbReference>
<feature type="domain" description="Mannitol dehydrogenase C-terminal" evidence="9">
    <location>
        <begin position="200"/>
        <end position="352"/>
    </location>
</feature>
<feature type="binding site" evidence="7">
    <location>
        <begin position="3"/>
        <end position="14"/>
    </location>
    <ligand>
        <name>NAD(+)</name>
        <dbReference type="ChEBI" id="CHEBI:57540"/>
    </ligand>
</feature>
<evidence type="ECO:0000256" key="5">
    <source>
        <dbReference type="ARBA" id="ARBA00023027"/>
    </source>
</evidence>
<gene>
    <name evidence="7" type="primary">mtlD</name>
    <name evidence="10" type="ORF">P9B03_03325</name>
</gene>
<dbReference type="AlphaFoldDB" id="A0AAW9NQD4"/>
<evidence type="ECO:0000313" key="11">
    <source>
        <dbReference type="Proteomes" id="UP001344888"/>
    </source>
</evidence>
<evidence type="ECO:0000259" key="8">
    <source>
        <dbReference type="Pfam" id="PF01232"/>
    </source>
</evidence>
<dbReference type="Proteomes" id="UP001344888">
    <property type="component" value="Unassembled WGS sequence"/>
</dbReference>
<dbReference type="Pfam" id="PF08125">
    <property type="entry name" value="Mannitol_dh_C"/>
    <property type="match status" value="1"/>
</dbReference>
<proteinExistence type="inferred from homology"/>
<sequence>MKAVHFGAGNIGRGFIGALLSKSGYDVTFVDVNAEVIQALQEKGQYTVLMAEENGVAEVISGIHALNSVSELDAVIAAVAQADVITTAVGPNILRFVAEPIAKGLEKKGDKQSLVIACENAIGATDTLRAYIEEHVHATQLARVLETTSFPNSAVDRIVPNQRHEEPLTVAVEPFFEWVIDASMIHTQMPKLDDVLFVPDLTPFIERKLFTVNTGHATVAYLGYQKGYETIYEAMQDQEIVATVRVALQETGYVLTTVYGFDKEQQNAYINKVLNRFSNFYVSDELIRVGRSPLRKLSRYERFIKPASMLLALGQQPEALLEGIKAAFQFDVASDTESVELQEKCKASPLIDVIAEVTGLSKEDRLVGMILAKLED</sequence>
<evidence type="ECO:0000256" key="7">
    <source>
        <dbReference type="HAMAP-Rule" id="MF_00196"/>
    </source>
</evidence>
<evidence type="ECO:0000256" key="1">
    <source>
        <dbReference type="ARBA" id="ARBA00006541"/>
    </source>
</evidence>
<reference evidence="10 11" key="1">
    <citation type="submission" date="2023-03" db="EMBL/GenBank/DDBJ databases">
        <title>Bacillus Genome Sequencing.</title>
        <authorList>
            <person name="Dunlap C."/>
        </authorList>
    </citation>
    <scope>NUCLEOTIDE SEQUENCE [LARGE SCALE GENOMIC DNA]</scope>
    <source>
        <strain evidence="10 11">B-59205</strain>
    </source>
</reference>
<keyword evidence="4 7" id="KW-0560">Oxidoreductase</keyword>
<evidence type="ECO:0000256" key="3">
    <source>
        <dbReference type="ARBA" id="ARBA00016219"/>
    </source>
</evidence>
<dbReference type="SUPFAM" id="SSF48179">
    <property type="entry name" value="6-phosphogluconate dehydrogenase C-terminal domain-like"/>
    <property type="match status" value="1"/>
</dbReference>
<evidence type="ECO:0000259" key="9">
    <source>
        <dbReference type="Pfam" id="PF08125"/>
    </source>
</evidence>
<keyword evidence="11" id="KW-1185">Reference proteome</keyword>
<dbReference type="NCBIfam" id="NF002647">
    <property type="entry name" value="PRK02318.1-3"/>
    <property type="match status" value="1"/>
</dbReference>
<dbReference type="InterPro" id="IPR036291">
    <property type="entry name" value="NAD(P)-bd_dom_sf"/>
</dbReference>
<feature type="domain" description="Mannitol dehydrogenase N-terminal" evidence="8">
    <location>
        <begin position="1"/>
        <end position="193"/>
    </location>
</feature>
<dbReference type="InterPro" id="IPR023028">
    <property type="entry name" value="Mannitol_1_phos_5_DH"/>
</dbReference>
<dbReference type="Pfam" id="PF01232">
    <property type="entry name" value="Mannitol_dh"/>
    <property type="match status" value="1"/>
</dbReference>
<evidence type="ECO:0000256" key="6">
    <source>
        <dbReference type="ARBA" id="ARBA00048615"/>
    </source>
</evidence>
<dbReference type="InterPro" id="IPR013118">
    <property type="entry name" value="Mannitol_DH_C"/>
</dbReference>
<comment type="caution">
    <text evidence="10">The sequence shown here is derived from an EMBL/GenBank/DDBJ whole genome shotgun (WGS) entry which is preliminary data.</text>
</comment>
<dbReference type="InterPro" id="IPR013328">
    <property type="entry name" value="6PGD_dom2"/>
</dbReference>
<organism evidence="10 11">
    <name type="scientific">Metasolibacillus meyeri</name>
    <dbReference type="NCBI Taxonomy" id="1071052"/>
    <lineage>
        <taxon>Bacteria</taxon>
        <taxon>Bacillati</taxon>
        <taxon>Bacillota</taxon>
        <taxon>Bacilli</taxon>
        <taxon>Bacillales</taxon>
        <taxon>Caryophanaceae</taxon>
        <taxon>Metasolibacillus</taxon>
    </lineage>
</organism>
<dbReference type="InterPro" id="IPR000669">
    <property type="entry name" value="Mannitol_DH"/>
</dbReference>
<dbReference type="GO" id="GO:0019592">
    <property type="term" value="P:mannitol catabolic process"/>
    <property type="evidence" value="ECO:0007669"/>
    <property type="project" value="TreeGrafter"/>
</dbReference>
<keyword evidence="5 7" id="KW-0520">NAD</keyword>
<dbReference type="EC" id="1.1.1.17" evidence="2 7"/>
<evidence type="ECO:0000256" key="2">
    <source>
        <dbReference type="ARBA" id="ARBA00012939"/>
    </source>
</evidence>
<dbReference type="RefSeq" id="WP_326121877.1">
    <property type="nucleotide sequence ID" value="NZ_JARSFG010000003.1"/>
</dbReference>
<dbReference type="PRINTS" id="PR00084">
    <property type="entry name" value="MTLDHDRGNASE"/>
</dbReference>
<dbReference type="HAMAP" id="MF_00196">
    <property type="entry name" value="Mannitol_dehydrog"/>
    <property type="match status" value="1"/>
</dbReference>
<dbReference type="EMBL" id="JARSFG010000003">
    <property type="protein sequence ID" value="MEC1177504.1"/>
    <property type="molecule type" value="Genomic_DNA"/>
</dbReference>
<dbReference type="NCBIfam" id="NF002652">
    <property type="entry name" value="PRK02318.2-5"/>
    <property type="match status" value="1"/>
</dbReference>
<dbReference type="Gene3D" id="1.10.1040.10">
    <property type="entry name" value="N-(1-d-carboxylethyl)-l-norvaline Dehydrogenase, domain 2"/>
    <property type="match status" value="1"/>
</dbReference>
<dbReference type="Gene3D" id="3.40.50.720">
    <property type="entry name" value="NAD(P)-binding Rossmann-like Domain"/>
    <property type="match status" value="1"/>
</dbReference>
<evidence type="ECO:0000313" key="10">
    <source>
        <dbReference type="EMBL" id="MEC1177504.1"/>
    </source>
</evidence>
<comment type="similarity">
    <text evidence="1 7">Belongs to the mannitol dehydrogenase family.</text>
</comment>
<evidence type="ECO:0000256" key="4">
    <source>
        <dbReference type="ARBA" id="ARBA00023002"/>
    </source>
</evidence>
<dbReference type="InterPro" id="IPR008927">
    <property type="entry name" value="6-PGluconate_DH-like_C_sf"/>
</dbReference>
<dbReference type="SUPFAM" id="SSF51735">
    <property type="entry name" value="NAD(P)-binding Rossmann-fold domains"/>
    <property type="match status" value="1"/>
</dbReference>